<keyword evidence="9" id="KW-1185">Reference proteome</keyword>
<dbReference type="GO" id="GO:0009279">
    <property type="term" value="C:cell outer membrane"/>
    <property type="evidence" value="ECO:0007669"/>
    <property type="project" value="UniProtKB-SubCell"/>
</dbReference>
<comment type="caution">
    <text evidence="8">The sequence shown here is derived from an EMBL/GenBank/DDBJ whole genome shotgun (WGS) entry which is preliminary data.</text>
</comment>
<dbReference type="PROSITE" id="PS51257">
    <property type="entry name" value="PROKAR_LIPOPROTEIN"/>
    <property type="match status" value="1"/>
</dbReference>
<dbReference type="RefSeq" id="WP_131554629.1">
    <property type="nucleotide sequence ID" value="NZ_SJSK01000005.1"/>
</dbReference>
<dbReference type="Gene3D" id="1.25.40.390">
    <property type="match status" value="1"/>
</dbReference>
<evidence type="ECO:0000259" key="6">
    <source>
        <dbReference type="Pfam" id="PF07980"/>
    </source>
</evidence>
<evidence type="ECO:0000256" key="3">
    <source>
        <dbReference type="ARBA" id="ARBA00022729"/>
    </source>
</evidence>
<evidence type="ECO:0000313" key="8">
    <source>
        <dbReference type="EMBL" id="TCC88575.1"/>
    </source>
</evidence>
<comment type="similarity">
    <text evidence="2">Belongs to the SusD family.</text>
</comment>
<comment type="subcellular location">
    <subcellularLocation>
        <location evidence="1">Cell outer membrane</location>
    </subcellularLocation>
</comment>
<protein>
    <submittedName>
        <fullName evidence="8">RagB/SusD family nutrient uptake outer membrane protein</fullName>
    </submittedName>
</protein>
<dbReference type="AlphaFoldDB" id="A0A4R0MP40"/>
<dbReference type="InterPro" id="IPR012944">
    <property type="entry name" value="SusD_RagB_dom"/>
</dbReference>
<dbReference type="EMBL" id="SJSK01000005">
    <property type="protein sequence ID" value="TCC88575.1"/>
    <property type="molecule type" value="Genomic_DNA"/>
</dbReference>
<keyword evidence="5" id="KW-0998">Cell outer membrane</keyword>
<dbReference type="InterPro" id="IPR033985">
    <property type="entry name" value="SusD-like_N"/>
</dbReference>
<accession>A0A4R0MP40</accession>
<dbReference type="OrthoDB" id="5694214at2"/>
<evidence type="ECO:0000259" key="7">
    <source>
        <dbReference type="Pfam" id="PF14322"/>
    </source>
</evidence>
<feature type="domain" description="SusD-like N-terminal" evidence="7">
    <location>
        <begin position="110"/>
        <end position="213"/>
    </location>
</feature>
<dbReference type="Pfam" id="PF14322">
    <property type="entry name" value="SusD-like_3"/>
    <property type="match status" value="1"/>
</dbReference>
<dbReference type="Proteomes" id="UP000292884">
    <property type="component" value="Unassembled WGS sequence"/>
</dbReference>
<feature type="domain" description="RagB/SusD" evidence="6">
    <location>
        <begin position="327"/>
        <end position="597"/>
    </location>
</feature>
<dbReference type="Pfam" id="PF07980">
    <property type="entry name" value="SusD_RagB"/>
    <property type="match status" value="1"/>
</dbReference>
<keyword evidence="4" id="KW-0472">Membrane</keyword>
<proteinExistence type="inferred from homology"/>
<dbReference type="InterPro" id="IPR011990">
    <property type="entry name" value="TPR-like_helical_dom_sf"/>
</dbReference>
<organism evidence="8 9">
    <name type="scientific">Pedobacter frigiditerrae</name>
    <dbReference type="NCBI Taxonomy" id="2530452"/>
    <lineage>
        <taxon>Bacteria</taxon>
        <taxon>Pseudomonadati</taxon>
        <taxon>Bacteroidota</taxon>
        <taxon>Sphingobacteriia</taxon>
        <taxon>Sphingobacteriales</taxon>
        <taxon>Sphingobacteriaceae</taxon>
        <taxon>Pedobacter</taxon>
    </lineage>
</organism>
<dbReference type="SUPFAM" id="SSF48452">
    <property type="entry name" value="TPR-like"/>
    <property type="match status" value="1"/>
</dbReference>
<keyword evidence="3" id="KW-0732">Signal</keyword>
<evidence type="ECO:0000256" key="4">
    <source>
        <dbReference type="ARBA" id="ARBA00023136"/>
    </source>
</evidence>
<gene>
    <name evidence="8" type="ORF">EZ428_18210</name>
</gene>
<evidence type="ECO:0000256" key="5">
    <source>
        <dbReference type="ARBA" id="ARBA00023237"/>
    </source>
</evidence>
<evidence type="ECO:0000256" key="2">
    <source>
        <dbReference type="ARBA" id="ARBA00006275"/>
    </source>
</evidence>
<name>A0A4R0MP40_9SPHI</name>
<evidence type="ECO:0000256" key="1">
    <source>
        <dbReference type="ARBA" id="ARBA00004442"/>
    </source>
</evidence>
<reference evidence="8 9" key="1">
    <citation type="submission" date="2019-02" db="EMBL/GenBank/DDBJ databases">
        <title>Pedobacter sp. RP-1-13 sp. nov., isolated from Arctic soil.</title>
        <authorList>
            <person name="Dahal R.H."/>
        </authorList>
    </citation>
    <scope>NUCLEOTIDE SEQUENCE [LARGE SCALE GENOMIC DNA]</scope>
    <source>
        <strain evidence="8 9">RP-1-13</strain>
    </source>
</reference>
<evidence type="ECO:0000313" key="9">
    <source>
        <dbReference type="Proteomes" id="UP000292884"/>
    </source>
</evidence>
<sequence length="597" mass="68590">MMNFKRFIPGTVAILSIVFMLLASSCQKDFLEKPFSVTFNEDSVFAKYENAQKLVFDMYALKPYYLDLSVQTVATRRLNGSLLESATDFGCSFRLNANYFTHKFNFGTVQAENLTNQVDGEDSYPDHYKTIRKAFTLIERIDEVPDAPANQKERIKAEAKTMIAFNYFELMKRYGGVPLLKKRLNPGTDDLNIARSPLSDVYAYIIQLLDEAIVVQEFAPRYDNNDFGRLNKAFAYGLKAKAALYVASPLFNTATPYLNFGGNNKLICMGSNDPNRWVTAAKYASDAITYCESNGYAIINTANKNINYTISYQYRPNEGNTEVMWGTMKVTNPNMAYWIPRGTPFTGGFSSNLASINLIEKYQNKDGSYVNWNSVITTPPNDPTFPYKNLDPRFDQSIMYNGQTLYTGVAIQYYEHETVALHGNNSPAKASTQWSHQVRKHVYGYENRTITGKTWQPMCAIMRLTELYMIQAEAQNEAAAAPDATVYGRINTIRNRSDMPNLPTGLSKDDMRKKIQDEWGIEFVFEEYRYFDLKRWKLGDVFKGPVYDVKVKKLNNNTYTYTKYKYEDRPFYDWYYLHPLPPSEVNLQYGLIQNPGW</sequence>